<accession>A0AAN6QJT1</accession>
<evidence type="ECO:0008006" key="4">
    <source>
        <dbReference type="Google" id="ProtNLM"/>
    </source>
</evidence>
<comment type="caution">
    <text evidence="2">The sequence shown here is derived from an EMBL/GenBank/DDBJ whole genome shotgun (WGS) entry which is preliminary data.</text>
</comment>
<name>A0AAN6QJT1_9PEZI</name>
<evidence type="ECO:0000313" key="2">
    <source>
        <dbReference type="EMBL" id="KAK4110811.1"/>
    </source>
</evidence>
<protein>
    <recommendedName>
        <fullName evidence="4">Transmembrane protein</fullName>
    </recommendedName>
</protein>
<keyword evidence="1" id="KW-1133">Transmembrane helix</keyword>
<feature type="transmembrane region" description="Helical" evidence="1">
    <location>
        <begin position="21"/>
        <end position="39"/>
    </location>
</feature>
<gene>
    <name evidence="2" type="ORF">N656DRAFT_180483</name>
</gene>
<dbReference type="AlphaFoldDB" id="A0AAN6QJT1"/>
<evidence type="ECO:0000256" key="1">
    <source>
        <dbReference type="SAM" id="Phobius"/>
    </source>
</evidence>
<dbReference type="GeneID" id="89932892"/>
<keyword evidence="1" id="KW-0472">Membrane</keyword>
<proteinExistence type="predicted"/>
<dbReference type="RefSeq" id="XP_064668381.1">
    <property type="nucleotide sequence ID" value="XM_064808769.1"/>
</dbReference>
<evidence type="ECO:0000313" key="3">
    <source>
        <dbReference type="Proteomes" id="UP001302812"/>
    </source>
</evidence>
<dbReference type="EMBL" id="MU853348">
    <property type="protein sequence ID" value="KAK4110811.1"/>
    <property type="molecule type" value="Genomic_DNA"/>
</dbReference>
<sequence length="156" mass="17648">MRRRSFATCDLFREILLSRTVVVLLVSYVCTVYTLPYLASLPAHLQAELGFLLVVPFPVDQFLEWHSSVWPPPQSRKTLISTEDQGIVARSDPEQTATRTAVGSETQKPRHKQFVTDDICNPTSTPPSPACRFAAGSTFRIFSRPSRERTRPEQKI</sequence>
<organism evidence="2 3">
    <name type="scientific">Canariomyces notabilis</name>
    <dbReference type="NCBI Taxonomy" id="2074819"/>
    <lineage>
        <taxon>Eukaryota</taxon>
        <taxon>Fungi</taxon>
        <taxon>Dikarya</taxon>
        <taxon>Ascomycota</taxon>
        <taxon>Pezizomycotina</taxon>
        <taxon>Sordariomycetes</taxon>
        <taxon>Sordariomycetidae</taxon>
        <taxon>Sordariales</taxon>
        <taxon>Chaetomiaceae</taxon>
        <taxon>Canariomyces</taxon>
    </lineage>
</organism>
<reference evidence="2" key="1">
    <citation type="journal article" date="2023" name="Mol. Phylogenet. Evol.">
        <title>Genome-scale phylogeny and comparative genomics of the fungal order Sordariales.</title>
        <authorList>
            <person name="Hensen N."/>
            <person name="Bonometti L."/>
            <person name="Westerberg I."/>
            <person name="Brannstrom I.O."/>
            <person name="Guillou S."/>
            <person name="Cros-Aarteil S."/>
            <person name="Calhoun S."/>
            <person name="Haridas S."/>
            <person name="Kuo A."/>
            <person name="Mondo S."/>
            <person name="Pangilinan J."/>
            <person name="Riley R."/>
            <person name="LaButti K."/>
            <person name="Andreopoulos B."/>
            <person name="Lipzen A."/>
            <person name="Chen C."/>
            <person name="Yan M."/>
            <person name="Daum C."/>
            <person name="Ng V."/>
            <person name="Clum A."/>
            <person name="Steindorff A."/>
            <person name="Ohm R.A."/>
            <person name="Martin F."/>
            <person name="Silar P."/>
            <person name="Natvig D.O."/>
            <person name="Lalanne C."/>
            <person name="Gautier V."/>
            <person name="Ament-Velasquez S.L."/>
            <person name="Kruys A."/>
            <person name="Hutchinson M.I."/>
            <person name="Powell A.J."/>
            <person name="Barry K."/>
            <person name="Miller A.N."/>
            <person name="Grigoriev I.V."/>
            <person name="Debuchy R."/>
            <person name="Gladieux P."/>
            <person name="Hiltunen Thoren M."/>
            <person name="Johannesson H."/>
        </authorList>
    </citation>
    <scope>NUCLEOTIDE SEQUENCE</scope>
    <source>
        <strain evidence="2">CBS 508.74</strain>
    </source>
</reference>
<keyword evidence="3" id="KW-1185">Reference proteome</keyword>
<keyword evidence="1" id="KW-0812">Transmembrane</keyword>
<reference evidence="2" key="2">
    <citation type="submission" date="2023-05" db="EMBL/GenBank/DDBJ databases">
        <authorList>
            <consortium name="Lawrence Berkeley National Laboratory"/>
            <person name="Steindorff A."/>
            <person name="Hensen N."/>
            <person name="Bonometti L."/>
            <person name="Westerberg I."/>
            <person name="Brannstrom I.O."/>
            <person name="Guillou S."/>
            <person name="Cros-Aarteil S."/>
            <person name="Calhoun S."/>
            <person name="Haridas S."/>
            <person name="Kuo A."/>
            <person name="Mondo S."/>
            <person name="Pangilinan J."/>
            <person name="Riley R."/>
            <person name="Labutti K."/>
            <person name="Andreopoulos B."/>
            <person name="Lipzen A."/>
            <person name="Chen C."/>
            <person name="Yanf M."/>
            <person name="Daum C."/>
            <person name="Ng V."/>
            <person name="Clum A."/>
            <person name="Ohm R."/>
            <person name="Martin F."/>
            <person name="Silar P."/>
            <person name="Natvig D."/>
            <person name="Lalanne C."/>
            <person name="Gautier V."/>
            <person name="Ament-Velasquez S.L."/>
            <person name="Kruys A."/>
            <person name="Hutchinson M.I."/>
            <person name="Powell A.J."/>
            <person name="Barry K."/>
            <person name="Miller A.N."/>
            <person name="Grigoriev I.V."/>
            <person name="Debuchy R."/>
            <person name="Gladieux P."/>
            <person name="Thoren M.H."/>
            <person name="Johannesson H."/>
        </authorList>
    </citation>
    <scope>NUCLEOTIDE SEQUENCE</scope>
    <source>
        <strain evidence="2">CBS 508.74</strain>
    </source>
</reference>
<dbReference type="Proteomes" id="UP001302812">
    <property type="component" value="Unassembled WGS sequence"/>
</dbReference>